<evidence type="ECO:0000259" key="2">
    <source>
        <dbReference type="Pfam" id="PF25136"/>
    </source>
</evidence>
<sequence>MSGMDKPKEDKKPDLECSLNPERYKSQDVVAPRGSFPWIMIQLDLGWQVSRRDWSEPNEYLYLIPQSTQGNISVPSHIGKHFKPGLSASWQPTPEDLMACDWGINYELTFDCILNKVVNPDGDYFGYFGDSSAELQIFENNRGFAKILSFYWDDAKDPENSDINWIVISSGDEIIANNLSDFMSMKSLYVTVDGVTYNLGTTGVGIRGIEHLGKAPYEFTCGYWNNDFKKLGEILKQTGERKCFHFKWV</sequence>
<dbReference type="AlphaFoldDB" id="A0AAW3YQX6"/>
<comment type="caution">
    <text evidence="3">The sequence shown here is derived from an EMBL/GenBank/DDBJ whole genome shotgun (WGS) entry which is preliminary data.</text>
</comment>
<evidence type="ECO:0000259" key="1">
    <source>
        <dbReference type="Pfam" id="PF11195"/>
    </source>
</evidence>
<proteinExistence type="predicted"/>
<gene>
    <name evidence="3" type="ORF">ID854_01905</name>
</gene>
<name>A0AAW3YQX6_9GAMM</name>
<reference evidence="3" key="1">
    <citation type="submission" date="2020-09" db="EMBL/GenBank/DDBJ databases">
        <authorList>
            <person name="Palma L."/>
            <person name="Caballero P."/>
            <person name="Berry C."/>
            <person name="Del Valle E."/>
        </authorList>
    </citation>
    <scope>NUCLEOTIDE SEQUENCE</scope>
    <source>
        <strain evidence="3">M</strain>
    </source>
</reference>
<evidence type="ECO:0000313" key="3">
    <source>
        <dbReference type="EMBL" id="MBD2799247.1"/>
    </source>
</evidence>
<dbReference type="InterPro" id="IPR021361">
    <property type="entry name" value="Tad2-like_dom"/>
</dbReference>
<dbReference type="EMBL" id="JACXBF010000058">
    <property type="protein sequence ID" value="MBD2799247.1"/>
    <property type="molecule type" value="Genomic_DNA"/>
</dbReference>
<reference evidence="3" key="2">
    <citation type="journal article" date="2024" name="Toxins">
        <title>Genome Sequence Analysis of Native Xenorhabdus Strains Isolated from Entomopathogenic Nematodes in Argentina.</title>
        <authorList>
            <person name="Palma L."/>
            <person name="Frizzo L."/>
            <person name="Kaiser S."/>
            <person name="Berry C."/>
            <person name="Caballero P."/>
            <person name="Bode H.B."/>
            <person name="Del Valle E.E."/>
        </authorList>
    </citation>
    <scope>NUCLEOTIDE SEQUENCE</scope>
    <source>
        <strain evidence="3">M</strain>
    </source>
</reference>
<dbReference type="Pfam" id="PF25136">
    <property type="entry name" value="DUF7823"/>
    <property type="match status" value="1"/>
</dbReference>
<accession>A0AAW3YQX6</accession>
<dbReference type="Proteomes" id="UP001193920">
    <property type="component" value="Unassembled WGS sequence"/>
</dbReference>
<feature type="domain" description="DUF7823" evidence="2">
    <location>
        <begin position="133"/>
        <end position="248"/>
    </location>
</feature>
<protein>
    <submittedName>
        <fullName evidence="3">DUF2829 domain-containing protein</fullName>
    </submittedName>
</protein>
<dbReference type="Pfam" id="PF11195">
    <property type="entry name" value="Tad2-like"/>
    <property type="match status" value="1"/>
</dbReference>
<feature type="domain" description="Thoeris anti-defense 2-like" evidence="1">
    <location>
        <begin position="35"/>
        <end position="104"/>
    </location>
</feature>
<dbReference type="RefSeq" id="WP_323868296.1">
    <property type="nucleotide sequence ID" value="NZ_JACXBF010000058.1"/>
</dbReference>
<organism evidence="3">
    <name type="scientific">Xenorhabdus szentirmaii</name>
    <dbReference type="NCBI Taxonomy" id="290112"/>
    <lineage>
        <taxon>Bacteria</taxon>
        <taxon>Pseudomonadati</taxon>
        <taxon>Pseudomonadota</taxon>
        <taxon>Gammaproteobacteria</taxon>
        <taxon>Enterobacterales</taxon>
        <taxon>Morganellaceae</taxon>
        <taxon>Xenorhabdus</taxon>
    </lineage>
</organism>
<dbReference type="InterPro" id="IPR056725">
    <property type="entry name" value="DUF7823"/>
</dbReference>